<dbReference type="InterPro" id="IPR013538">
    <property type="entry name" value="ASHA1/2-like_C"/>
</dbReference>
<gene>
    <name evidence="3" type="ORF">CBZ_18090</name>
</gene>
<dbReference type="RefSeq" id="WP_130781353.1">
    <property type="nucleotide sequence ID" value="NZ_BIMR01000128.1"/>
</dbReference>
<name>A0A402DRI9_9CELL</name>
<accession>A0A402DRI9</accession>
<evidence type="ECO:0000256" key="1">
    <source>
        <dbReference type="ARBA" id="ARBA00006817"/>
    </source>
</evidence>
<evidence type="ECO:0000313" key="3">
    <source>
        <dbReference type="EMBL" id="GCE76753.1"/>
    </source>
</evidence>
<dbReference type="AlphaFoldDB" id="A0A402DRI9"/>
<comment type="similarity">
    <text evidence="1">Belongs to the AHA1 family.</text>
</comment>
<dbReference type="CDD" id="cd08899">
    <property type="entry name" value="SRPBCC_CalC_Aha1-like_6"/>
    <property type="match status" value="1"/>
</dbReference>
<dbReference type="Pfam" id="PF08327">
    <property type="entry name" value="AHSA1"/>
    <property type="match status" value="1"/>
</dbReference>
<dbReference type="Proteomes" id="UP000289954">
    <property type="component" value="Unassembled WGS sequence"/>
</dbReference>
<evidence type="ECO:0000313" key="4">
    <source>
        <dbReference type="Proteomes" id="UP000289954"/>
    </source>
</evidence>
<dbReference type="EMBL" id="BIMR01000128">
    <property type="protein sequence ID" value="GCE76753.1"/>
    <property type="molecule type" value="Genomic_DNA"/>
</dbReference>
<organism evidence="3 4">
    <name type="scientific">Cellulomonas biazotea</name>
    <dbReference type="NCBI Taxonomy" id="1709"/>
    <lineage>
        <taxon>Bacteria</taxon>
        <taxon>Bacillati</taxon>
        <taxon>Actinomycetota</taxon>
        <taxon>Actinomycetes</taxon>
        <taxon>Micrococcales</taxon>
        <taxon>Cellulomonadaceae</taxon>
        <taxon>Cellulomonas</taxon>
    </lineage>
</organism>
<feature type="domain" description="Activator of Hsp90 ATPase homologue 1/2-like C-terminal" evidence="2">
    <location>
        <begin position="27"/>
        <end position="142"/>
    </location>
</feature>
<sequence>MSGTDLRGVLSTTPRGATVRFERRYATDVDDLWACVTDPERVARWLGPLHGDLRVGGRYELRMGEDEPGADQNATGEVLVCDRPDRLDVSWQFPGEPVTHVGVTLRADGDGTVLVLEHRDLTEPAARGYLSGWHATLDQLDDQVAGRTVRDWGELFGAAQPLYRQD</sequence>
<protein>
    <recommendedName>
        <fullName evidence="2">Activator of Hsp90 ATPase homologue 1/2-like C-terminal domain-containing protein</fullName>
    </recommendedName>
</protein>
<evidence type="ECO:0000259" key="2">
    <source>
        <dbReference type="Pfam" id="PF08327"/>
    </source>
</evidence>
<keyword evidence="4" id="KW-1185">Reference proteome</keyword>
<dbReference type="InterPro" id="IPR023393">
    <property type="entry name" value="START-like_dom_sf"/>
</dbReference>
<dbReference type="SUPFAM" id="SSF55961">
    <property type="entry name" value="Bet v1-like"/>
    <property type="match status" value="1"/>
</dbReference>
<comment type="caution">
    <text evidence="3">The sequence shown here is derived from an EMBL/GenBank/DDBJ whole genome shotgun (WGS) entry which is preliminary data.</text>
</comment>
<dbReference type="OrthoDB" id="8117292at2"/>
<proteinExistence type="inferred from homology"/>
<reference evidence="3 4" key="1">
    <citation type="submission" date="2019-01" db="EMBL/GenBank/DDBJ databases">
        <title>Draft genome sequence of Cellulomonas takizawaensis strain TKZ-21.</title>
        <authorList>
            <person name="Yamamura H."/>
            <person name="Hayashi T."/>
            <person name="Hamada M."/>
            <person name="Serisawa Y."/>
            <person name="Matsuyama K."/>
            <person name="Nakagawa Y."/>
            <person name="Otoguro M."/>
            <person name="Yanagida F."/>
            <person name="Hayakawa M."/>
        </authorList>
    </citation>
    <scope>NUCLEOTIDE SEQUENCE [LARGE SCALE GENOMIC DNA]</scope>
    <source>
        <strain evidence="3 4">NBRC12680</strain>
    </source>
</reference>
<dbReference type="Gene3D" id="3.30.530.20">
    <property type="match status" value="1"/>
</dbReference>